<keyword evidence="2" id="KW-1185">Reference proteome</keyword>
<comment type="caution">
    <text evidence="1">The sequence shown here is derived from an EMBL/GenBank/DDBJ whole genome shotgun (WGS) entry which is preliminary data.</text>
</comment>
<dbReference type="AlphaFoldDB" id="A0A6G0VQA4"/>
<reference evidence="1 2" key="1">
    <citation type="submission" date="2019-08" db="EMBL/GenBank/DDBJ databases">
        <title>Whole genome of Aphis craccivora.</title>
        <authorList>
            <person name="Voronova N.V."/>
            <person name="Shulinski R.S."/>
            <person name="Bandarenka Y.V."/>
            <person name="Zhorov D.G."/>
            <person name="Warner D."/>
        </authorList>
    </citation>
    <scope>NUCLEOTIDE SEQUENCE [LARGE SCALE GENOMIC DNA]</scope>
    <source>
        <strain evidence="1">180601</strain>
        <tissue evidence="1">Whole Body</tissue>
    </source>
</reference>
<organism evidence="1 2">
    <name type="scientific">Aphis craccivora</name>
    <name type="common">Cowpea aphid</name>
    <dbReference type="NCBI Taxonomy" id="307492"/>
    <lineage>
        <taxon>Eukaryota</taxon>
        <taxon>Metazoa</taxon>
        <taxon>Ecdysozoa</taxon>
        <taxon>Arthropoda</taxon>
        <taxon>Hexapoda</taxon>
        <taxon>Insecta</taxon>
        <taxon>Pterygota</taxon>
        <taxon>Neoptera</taxon>
        <taxon>Paraneoptera</taxon>
        <taxon>Hemiptera</taxon>
        <taxon>Sternorrhyncha</taxon>
        <taxon>Aphidomorpha</taxon>
        <taxon>Aphidoidea</taxon>
        <taxon>Aphididae</taxon>
        <taxon>Aphidini</taxon>
        <taxon>Aphis</taxon>
        <taxon>Aphis</taxon>
    </lineage>
</organism>
<dbReference type="EMBL" id="VUJU01013259">
    <property type="protein sequence ID" value="KAF0705380.1"/>
    <property type="molecule type" value="Genomic_DNA"/>
</dbReference>
<gene>
    <name evidence="1" type="ORF">FWK35_00029684</name>
</gene>
<name>A0A6G0VQA4_APHCR</name>
<proteinExistence type="predicted"/>
<protein>
    <submittedName>
        <fullName evidence="1">Uncharacterized protein</fullName>
    </submittedName>
</protein>
<accession>A0A6G0VQA4</accession>
<dbReference type="Proteomes" id="UP000478052">
    <property type="component" value="Unassembled WGS sequence"/>
</dbReference>
<evidence type="ECO:0000313" key="1">
    <source>
        <dbReference type="EMBL" id="KAF0705380.1"/>
    </source>
</evidence>
<evidence type="ECO:0000313" key="2">
    <source>
        <dbReference type="Proteomes" id="UP000478052"/>
    </source>
</evidence>
<sequence length="63" mass="7241">MYSIRVCYTLINDHINPSNYQKMNDKMAIQFFGHAVAAAMEHYKEKGIGSLKLVNQQLYAMNS</sequence>